<accession>A0AAD2DAH9</accession>
<proteinExistence type="predicted"/>
<evidence type="ECO:0000313" key="2">
    <source>
        <dbReference type="Proteomes" id="UP001295684"/>
    </source>
</evidence>
<dbReference type="AlphaFoldDB" id="A0AAD2DAH9"/>
<comment type="caution">
    <text evidence="1">The sequence shown here is derived from an EMBL/GenBank/DDBJ whole genome shotgun (WGS) entry which is preliminary data.</text>
</comment>
<organism evidence="1 2">
    <name type="scientific">Euplotes crassus</name>
    <dbReference type="NCBI Taxonomy" id="5936"/>
    <lineage>
        <taxon>Eukaryota</taxon>
        <taxon>Sar</taxon>
        <taxon>Alveolata</taxon>
        <taxon>Ciliophora</taxon>
        <taxon>Intramacronucleata</taxon>
        <taxon>Spirotrichea</taxon>
        <taxon>Hypotrichia</taxon>
        <taxon>Euplotida</taxon>
        <taxon>Euplotidae</taxon>
        <taxon>Moneuplotes</taxon>
    </lineage>
</organism>
<name>A0AAD2DAH9_EUPCR</name>
<sequence length="195" mass="23049">MIRNRSQKIQRIKSPIGIKERIPVRPVKARKKDRLTKEEAKQILHPKFRVINSSALNAIKKISNNMRNIQIKRKAKDFKLSMVYPSWCDKGGYLKYMYLSENKKAHTRTNSCARNRQYKIVDSSTFNKSVVHPKIHANSSFCTNPKRQRSSQVSKNKLTYSQIMKRGMKLHYVDTKKAKLKFKRRKHTFSHKFLN</sequence>
<keyword evidence="2" id="KW-1185">Reference proteome</keyword>
<protein>
    <submittedName>
        <fullName evidence="1">Uncharacterized protein</fullName>
    </submittedName>
</protein>
<reference evidence="1" key="1">
    <citation type="submission" date="2023-07" db="EMBL/GenBank/DDBJ databases">
        <authorList>
            <consortium name="AG Swart"/>
            <person name="Singh M."/>
            <person name="Singh A."/>
            <person name="Seah K."/>
            <person name="Emmerich C."/>
        </authorList>
    </citation>
    <scope>NUCLEOTIDE SEQUENCE</scope>
    <source>
        <strain evidence="1">DP1</strain>
    </source>
</reference>
<dbReference type="Proteomes" id="UP001295684">
    <property type="component" value="Unassembled WGS sequence"/>
</dbReference>
<gene>
    <name evidence="1" type="ORF">ECRASSUSDP1_LOCUS27157</name>
</gene>
<dbReference type="EMBL" id="CAMPGE010028012">
    <property type="protein sequence ID" value="CAI2385580.1"/>
    <property type="molecule type" value="Genomic_DNA"/>
</dbReference>
<evidence type="ECO:0000313" key="1">
    <source>
        <dbReference type="EMBL" id="CAI2385580.1"/>
    </source>
</evidence>